<reference evidence="2 3" key="1">
    <citation type="submission" date="2018-03" db="EMBL/GenBank/DDBJ databases">
        <title>Bacteriophage NCPPB3778 and a type I-E CRISPR drive the evolution of the US Biological Select Agent, Rathayibacter toxicus.</title>
        <authorList>
            <person name="Davis E.W.II."/>
            <person name="Tabima J.F."/>
            <person name="Weisberg A.J."/>
            <person name="Dantas Lopes L."/>
            <person name="Wiseman M.S."/>
            <person name="Wiseman M.S."/>
            <person name="Pupko T."/>
            <person name="Belcher M.S."/>
            <person name="Sechler A.J."/>
            <person name="Tancos M.A."/>
            <person name="Schroeder B.K."/>
            <person name="Murray T.D."/>
            <person name="Luster D.G."/>
            <person name="Schneider W.L."/>
            <person name="Rogers E."/>
            <person name="Andreote F.D."/>
            <person name="Grunwald N.J."/>
            <person name="Putnam M.L."/>
            <person name="Chang J.H."/>
        </authorList>
    </citation>
    <scope>NUCLEOTIDE SEQUENCE [LARGE SCALE GENOMIC DNA]</scope>
    <source>
        <strain evidence="2 3">DSM 15932</strain>
    </source>
</reference>
<protein>
    <submittedName>
        <fullName evidence="2">Uncharacterized protein</fullName>
    </submittedName>
</protein>
<keyword evidence="1" id="KW-0472">Membrane</keyword>
<feature type="transmembrane region" description="Helical" evidence="1">
    <location>
        <begin position="7"/>
        <end position="27"/>
    </location>
</feature>
<feature type="transmembrane region" description="Helical" evidence="1">
    <location>
        <begin position="33"/>
        <end position="54"/>
    </location>
</feature>
<proteinExistence type="predicted"/>
<dbReference type="AlphaFoldDB" id="A0A3T0T2S5"/>
<name>A0A3T0T2S5_9MICO</name>
<evidence type="ECO:0000256" key="1">
    <source>
        <dbReference type="SAM" id="Phobius"/>
    </source>
</evidence>
<dbReference type="RefSeq" id="WP_127887518.1">
    <property type="nucleotide sequence ID" value="NZ_CP028137.1"/>
</dbReference>
<dbReference type="Proteomes" id="UP000285317">
    <property type="component" value="Chromosome"/>
</dbReference>
<dbReference type="KEGG" id="rfs:C1I64_13275"/>
<gene>
    <name evidence="2" type="ORF">C1I64_13275</name>
</gene>
<accession>A0A3T0T2S5</accession>
<evidence type="ECO:0000313" key="3">
    <source>
        <dbReference type="Proteomes" id="UP000285317"/>
    </source>
</evidence>
<keyword evidence="1" id="KW-1133">Transmembrane helix</keyword>
<organism evidence="2 3">
    <name type="scientific">Rathayibacter festucae DSM 15932</name>
    <dbReference type="NCBI Taxonomy" id="1328866"/>
    <lineage>
        <taxon>Bacteria</taxon>
        <taxon>Bacillati</taxon>
        <taxon>Actinomycetota</taxon>
        <taxon>Actinomycetes</taxon>
        <taxon>Micrococcales</taxon>
        <taxon>Microbacteriaceae</taxon>
        <taxon>Rathayibacter</taxon>
    </lineage>
</organism>
<dbReference type="EMBL" id="CP028137">
    <property type="protein sequence ID" value="AZZ52911.1"/>
    <property type="molecule type" value="Genomic_DNA"/>
</dbReference>
<keyword evidence="1" id="KW-0812">Transmembrane</keyword>
<sequence length="59" mass="6586">MTRKSETGVSTALVAFTTGTVFVFIAAAENRPVWWNVLMATTLLLTGYSAFVDFRRRGR</sequence>
<evidence type="ECO:0000313" key="2">
    <source>
        <dbReference type="EMBL" id="AZZ52911.1"/>
    </source>
</evidence>